<evidence type="ECO:0000256" key="1">
    <source>
        <dbReference type="SAM" id="MobiDB-lite"/>
    </source>
</evidence>
<name>A0A195E7D1_9HYME</name>
<accession>A0A195E7D1</accession>
<reference evidence="2 3" key="1">
    <citation type="submission" date="2015-09" db="EMBL/GenBank/DDBJ databases">
        <title>Trachymyrmex cornetzi WGS genome.</title>
        <authorList>
            <person name="Nygaard S."/>
            <person name="Hu H."/>
            <person name="Boomsma J."/>
            <person name="Zhang G."/>
        </authorList>
    </citation>
    <scope>NUCLEOTIDE SEQUENCE [LARGE SCALE GENOMIC DNA]</scope>
    <source>
        <strain evidence="2">Tcor2-1</strain>
        <tissue evidence="2">Whole body</tissue>
    </source>
</reference>
<feature type="region of interest" description="Disordered" evidence="1">
    <location>
        <begin position="49"/>
        <end position="74"/>
    </location>
</feature>
<feature type="compositionally biased region" description="Basic and acidic residues" evidence="1">
    <location>
        <begin position="54"/>
        <end position="63"/>
    </location>
</feature>
<organism evidence="2 3">
    <name type="scientific">Trachymyrmex cornetzi</name>
    <dbReference type="NCBI Taxonomy" id="471704"/>
    <lineage>
        <taxon>Eukaryota</taxon>
        <taxon>Metazoa</taxon>
        <taxon>Ecdysozoa</taxon>
        <taxon>Arthropoda</taxon>
        <taxon>Hexapoda</taxon>
        <taxon>Insecta</taxon>
        <taxon>Pterygota</taxon>
        <taxon>Neoptera</taxon>
        <taxon>Endopterygota</taxon>
        <taxon>Hymenoptera</taxon>
        <taxon>Apocrita</taxon>
        <taxon>Aculeata</taxon>
        <taxon>Formicoidea</taxon>
        <taxon>Formicidae</taxon>
        <taxon>Myrmicinae</taxon>
        <taxon>Trachymyrmex</taxon>
    </lineage>
</organism>
<proteinExistence type="predicted"/>
<feature type="region of interest" description="Disordered" evidence="1">
    <location>
        <begin position="1"/>
        <end position="37"/>
    </location>
</feature>
<evidence type="ECO:0000313" key="2">
    <source>
        <dbReference type="EMBL" id="KYN20744.1"/>
    </source>
</evidence>
<dbReference type="AlphaFoldDB" id="A0A195E7D1"/>
<sequence length="196" mass="21928">MPRKSETVPRPALVDEAGSPKGMAKLRGNGGKGDEGLYEGPMVYKLLTWHRPKKGEQEEKKEKEDEEKEIEEKGSIARREWRRERETVIYRAENVTGIAWHLLGVRKTEEKQTRRLSQVVALKGGLLMSVAFFRPPNHRVPEGSVGAHPTSTSPVEVFRGGSANGNSAEVVCKGETVVKIRVGERVYDRVQIRLSA</sequence>
<protein>
    <submittedName>
        <fullName evidence="2">Uncharacterized protein</fullName>
    </submittedName>
</protein>
<dbReference type="EMBL" id="KQ979568">
    <property type="protein sequence ID" value="KYN20744.1"/>
    <property type="molecule type" value="Genomic_DNA"/>
</dbReference>
<evidence type="ECO:0000313" key="3">
    <source>
        <dbReference type="Proteomes" id="UP000078492"/>
    </source>
</evidence>
<keyword evidence="3" id="KW-1185">Reference proteome</keyword>
<gene>
    <name evidence="2" type="ORF">ALC57_06650</name>
</gene>
<dbReference type="Proteomes" id="UP000078492">
    <property type="component" value="Unassembled WGS sequence"/>
</dbReference>